<dbReference type="AlphaFoldDB" id="E1VAW1"/>
<dbReference type="STRING" id="768066.HELO_4176"/>
<dbReference type="KEGG" id="hel:HELO_4176"/>
<dbReference type="EMBL" id="CP139472">
    <property type="protein sequence ID" value="WPU46660.1"/>
    <property type="molecule type" value="Genomic_DNA"/>
</dbReference>
<evidence type="ECO:0000313" key="3">
    <source>
        <dbReference type="EMBL" id="WPU46660.1"/>
    </source>
</evidence>
<evidence type="ECO:0000256" key="1">
    <source>
        <dbReference type="SAM" id="MobiDB-lite"/>
    </source>
</evidence>
<dbReference type="InterPro" id="IPR014915">
    <property type="entry name" value="Phage_TLS_TfmB"/>
</dbReference>
<reference evidence="3 5" key="4">
    <citation type="submission" date="2023-11" db="EMBL/GenBank/DDBJ databases">
        <title>MicrobeMod: A computational toolkit for identifying prokaryotic methylation and restriction-modification with nanopore sequencing.</title>
        <authorList>
            <person name="Crits-Christoph A."/>
            <person name="Kang S.C."/>
            <person name="Lee H."/>
            <person name="Ostrov N."/>
        </authorList>
    </citation>
    <scope>NUCLEOTIDE SEQUENCE [LARGE SCALE GENOMIC DNA]</scope>
    <source>
        <strain evidence="3 5">ATCC 33173</strain>
    </source>
</reference>
<dbReference type="Proteomes" id="UP000008707">
    <property type="component" value="Chromosome"/>
</dbReference>
<feature type="region of interest" description="Disordered" evidence="1">
    <location>
        <begin position="1"/>
        <end position="26"/>
    </location>
</feature>
<protein>
    <submittedName>
        <fullName evidence="2">DUF1799 domain protein</fullName>
    </submittedName>
    <submittedName>
        <fullName evidence="3">DUF1799 domain-containing protein</fullName>
    </submittedName>
</protein>
<reference evidence="2" key="2">
    <citation type="submission" date="2010-05" db="EMBL/GenBank/DDBJ databases">
        <title>Revision and reannotation of the Halomonas elongata DSM 2581(T) genome.</title>
        <authorList>
            <person name="Pfeiffer F."/>
            <person name="Bagyan I."/>
            <person name="Alfaro-Espinoza G."/>
            <person name="Zamora-Lagos M.A."/>
            <person name="Habermann B."/>
            <person name="Oesterhelt D."/>
            <person name="Kunte H.J."/>
        </authorList>
    </citation>
    <scope>NUCLEOTIDE SEQUENCE</scope>
    <source>
        <strain evidence="2">Type strain: DSM 2581</strain>
    </source>
</reference>
<name>E1VAW1_HALED</name>
<dbReference type="Pfam" id="PF08809">
    <property type="entry name" value="DUF1799"/>
    <property type="match status" value="1"/>
</dbReference>
<reference evidence="2" key="1">
    <citation type="journal article" date="2010" name="Environ. Microbiol.">
        <title>A blueprint of ectoine metabolism from the genome of the industrial producer Halomonas elongata DSM 2581(T).</title>
        <authorList>
            <person name="Schwibbert K."/>
            <person name="Marin-Sanguino A."/>
            <person name="Bagyan I."/>
            <person name="Heidrich G."/>
            <person name="Lentzen G."/>
            <person name="Seitz H."/>
            <person name="Rampp M."/>
            <person name="Schuster S.C."/>
            <person name="Klenk H.P."/>
            <person name="Pfeiffer F."/>
            <person name="Oesterhelt D."/>
            <person name="Kunte H.J."/>
        </authorList>
    </citation>
    <scope>NUCLEOTIDE SEQUENCE</scope>
    <source>
        <strain evidence="2">Type strain: DSM 2581</strain>
    </source>
</reference>
<dbReference type="EMBL" id="FN869568">
    <property type="protein sequence ID" value="CBV44060.1"/>
    <property type="molecule type" value="Genomic_DNA"/>
</dbReference>
<evidence type="ECO:0000313" key="2">
    <source>
        <dbReference type="EMBL" id="CBV44060.1"/>
    </source>
</evidence>
<gene>
    <name evidence="2" type="ordered locus">HELO_4176</name>
    <name evidence="3" type="ORF">SR933_15635</name>
</gene>
<keyword evidence="5" id="KW-1185">Reference proteome</keyword>
<reference evidence="4" key="3">
    <citation type="journal article" date="2011" name="Environ. Microbiol.">
        <title>A blueprint of ectoine metabolism from the genome of the industrial producer Halomonas elongata DSM 2581(T).</title>
        <authorList>
            <person name="Schwibbert K."/>
            <person name="Marin-Sanguino A."/>
            <person name="Bagyan I."/>
            <person name="Heidrich G."/>
            <person name="Lentzen G."/>
            <person name="Seitz H."/>
            <person name="Rampp M."/>
            <person name="Schuster S.C."/>
            <person name="Klenk H.P."/>
            <person name="Pfeiffer F."/>
            <person name="Oesterhelt D."/>
            <person name="Kunte H.J."/>
        </authorList>
    </citation>
    <scope>NUCLEOTIDE SEQUENCE [LARGE SCALE GENOMIC DNA]</scope>
    <source>
        <strain evidence="4">ATCC 33173 / DSM 2581 / NBRC 15536 / NCIMB 2198 / 1H9</strain>
    </source>
</reference>
<dbReference type="Proteomes" id="UP001322512">
    <property type="component" value="Chromosome"/>
</dbReference>
<proteinExistence type="predicted"/>
<dbReference type="GeneID" id="91011615"/>
<dbReference type="HOGENOM" id="CLU_164689_2_0_6"/>
<evidence type="ECO:0000313" key="4">
    <source>
        <dbReference type="Proteomes" id="UP000008707"/>
    </source>
</evidence>
<evidence type="ECO:0000313" key="5">
    <source>
        <dbReference type="Proteomes" id="UP001322512"/>
    </source>
</evidence>
<organism evidence="2 4">
    <name type="scientific">Halomonas elongata (strain ATCC 33173 / DSM 2581 / NBRC 15536 / NCIMB 2198 / 1H9)</name>
    <dbReference type="NCBI Taxonomy" id="768066"/>
    <lineage>
        <taxon>Bacteria</taxon>
        <taxon>Pseudomonadati</taxon>
        <taxon>Pseudomonadota</taxon>
        <taxon>Gammaproteobacteria</taxon>
        <taxon>Oceanospirillales</taxon>
        <taxon>Halomonadaceae</taxon>
        <taxon>Halomonas</taxon>
    </lineage>
</organism>
<dbReference type="RefSeq" id="WP_013333930.1">
    <property type="nucleotide sequence ID" value="NC_014532.2"/>
</dbReference>
<dbReference type="OrthoDB" id="6169380at2"/>
<sequence>MEDTRKADAEALGFTPRGLEEDQQEAAQPYEVWEEHWEALQAFLRCQTQWRVIVRKDGAQYQGIDYPALYGHPRFARLDVDEQERLMDQIQYLEAGALEVLNT</sequence>
<accession>E1VAW1</accession>